<name>A0A7T8KGE3_CALRO</name>
<gene>
    <name evidence="1" type="ORF">FKW44_008573</name>
</gene>
<protein>
    <submittedName>
        <fullName evidence="1">Uncharacterized protein</fullName>
    </submittedName>
</protein>
<organism evidence="1 2">
    <name type="scientific">Caligus rogercresseyi</name>
    <name type="common">Sea louse</name>
    <dbReference type="NCBI Taxonomy" id="217165"/>
    <lineage>
        <taxon>Eukaryota</taxon>
        <taxon>Metazoa</taxon>
        <taxon>Ecdysozoa</taxon>
        <taxon>Arthropoda</taxon>
        <taxon>Crustacea</taxon>
        <taxon>Multicrustacea</taxon>
        <taxon>Hexanauplia</taxon>
        <taxon>Copepoda</taxon>
        <taxon>Siphonostomatoida</taxon>
        <taxon>Caligidae</taxon>
        <taxon>Caligus</taxon>
    </lineage>
</organism>
<reference evidence="2" key="1">
    <citation type="submission" date="2021-01" db="EMBL/GenBank/DDBJ databases">
        <title>Caligus Genome Assembly.</title>
        <authorList>
            <person name="Gallardo-Escarate C."/>
        </authorList>
    </citation>
    <scope>NUCLEOTIDE SEQUENCE [LARGE SCALE GENOMIC DNA]</scope>
</reference>
<dbReference type="EMBL" id="CP045894">
    <property type="protein sequence ID" value="QQP55409.1"/>
    <property type="molecule type" value="Genomic_DNA"/>
</dbReference>
<dbReference type="AlphaFoldDB" id="A0A7T8KGE3"/>
<proteinExistence type="predicted"/>
<evidence type="ECO:0000313" key="2">
    <source>
        <dbReference type="Proteomes" id="UP000595437"/>
    </source>
</evidence>
<evidence type="ECO:0000313" key="1">
    <source>
        <dbReference type="EMBL" id="QQP55409.1"/>
    </source>
</evidence>
<dbReference type="Proteomes" id="UP000595437">
    <property type="component" value="Chromosome 5"/>
</dbReference>
<sequence length="58" mass="6341">MHELAGKKKIRYASLSGERVLVKAIPALAFIFQSAKTHYVLNSLQLQGAKPLSTDTSL</sequence>
<accession>A0A7T8KGE3</accession>
<keyword evidence="2" id="KW-1185">Reference proteome</keyword>